<reference evidence="3 4" key="1">
    <citation type="submission" date="2019-07" db="EMBL/GenBank/DDBJ databases">
        <title>Genomics analysis of Aphanomyces spp. identifies a new class of oomycete effector associated with host adaptation.</title>
        <authorList>
            <person name="Gaulin E."/>
        </authorList>
    </citation>
    <scope>NUCLEOTIDE SEQUENCE [LARGE SCALE GENOMIC DNA]</scope>
    <source>
        <strain evidence="3 4">ATCC 201684</strain>
    </source>
</reference>
<feature type="chain" id="PRO_5026072623" description="FHA domain-containing protein" evidence="1">
    <location>
        <begin position="17"/>
        <end position="314"/>
    </location>
</feature>
<evidence type="ECO:0000313" key="4">
    <source>
        <dbReference type="Proteomes" id="UP000481153"/>
    </source>
</evidence>
<dbReference type="SUPFAM" id="SSF49879">
    <property type="entry name" value="SMAD/FHA domain"/>
    <property type="match status" value="2"/>
</dbReference>
<dbReference type="Gene3D" id="2.60.200.20">
    <property type="match status" value="2"/>
</dbReference>
<dbReference type="PANTHER" id="PTHR23308">
    <property type="entry name" value="NUCLEAR INHIBITOR OF PROTEIN PHOSPHATASE-1"/>
    <property type="match status" value="1"/>
</dbReference>
<dbReference type="InterPro" id="IPR050923">
    <property type="entry name" value="Cell_Proc_Reg/RNA_Proc"/>
</dbReference>
<feature type="domain" description="FHA" evidence="2">
    <location>
        <begin position="218"/>
        <end position="267"/>
    </location>
</feature>
<dbReference type="PROSITE" id="PS50006">
    <property type="entry name" value="FHA_DOMAIN"/>
    <property type="match status" value="2"/>
</dbReference>
<dbReference type="InterPro" id="IPR000253">
    <property type="entry name" value="FHA_dom"/>
</dbReference>
<accession>A0A6G0WWP1</accession>
<feature type="domain" description="FHA" evidence="2">
    <location>
        <begin position="113"/>
        <end position="162"/>
    </location>
</feature>
<dbReference type="Proteomes" id="UP000481153">
    <property type="component" value="Unassembled WGS sequence"/>
</dbReference>
<name>A0A6G0WWP1_9STRA</name>
<keyword evidence="1" id="KW-0732">Signal</keyword>
<dbReference type="Pfam" id="PF00498">
    <property type="entry name" value="FHA"/>
    <property type="match status" value="2"/>
</dbReference>
<evidence type="ECO:0000259" key="2">
    <source>
        <dbReference type="PROSITE" id="PS50006"/>
    </source>
</evidence>
<protein>
    <recommendedName>
        <fullName evidence="2">FHA domain-containing protein</fullName>
    </recommendedName>
</protein>
<comment type="caution">
    <text evidence="3">The sequence shown here is derived from an EMBL/GenBank/DDBJ whole genome shotgun (WGS) entry which is preliminary data.</text>
</comment>
<evidence type="ECO:0000256" key="1">
    <source>
        <dbReference type="SAM" id="SignalP"/>
    </source>
</evidence>
<organism evidence="3 4">
    <name type="scientific">Aphanomyces euteiches</name>
    <dbReference type="NCBI Taxonomy" id="100861"/>
    <lineage>
        <taxon>Eukaryota</taxon>
        <taxon>Sar</taxon>
        <taxon>Stramenopiles</taxon>
        <taxon>Oomycota</taxon>
        <taxon>Saprolegniomycetes</taxon>
        <taxon>Saprolegniales</taxon>
        <taxon>Verrucalvaceae</taxon>
        <taxon>Aphanomyces</taxon>
    </lineage>
</organism>
<evidence type="ECO:0000313" key="3">
    <source>
        <dbReference type="EMBL" id="KAF0731971.1"/>
    </source>
</evidence>
<dbReference type="EMBL" id="VJMJ01000138">
    <property type="protein sequence ID" value="KAF0731971.1"/>
    <property type="molecule type" value="Genomic_DNA"/>
</dbReference>
<keyword evidence="4" id="KW-1185">Reference proteome</keyword>
<proteinExistence type="predicted"/>
<gene>
    <name evidence="3" type="ORF">Ae201684_010921</name>
</gene>
<dbReference type="InterPro" id="IPR008984">
    <property type="entry name" value="SMAD_FHA_dom_sf"/>
</dbReference>
<sequence length="314" mass="33981">MLGTLVMASAIVGVSAWVAEYIDPQWRYALYAASTIVVMVALSSLDRPNKACEPASDLLDTDALREATLAESDETPTNSNSSDAANSCGNLVLTSLVDQPVGSIRILVGPQGVYGGRLDKNEIILEDSVVSRVHFRLSSQDDNYYLQDCGSTTGTFMYLAPLEKRRLSLNDTVKVGDTEFTIVGLQEDFWSNMKPSLRVKFMTGPMRGIMQTIGLSAVTIGRRTTCALCLESDVTVSGQHCTIEYLDSTAALEAGFYITDLKSTNGTGLRLSPSGEKSAKVLLHHKDVFGVGATKFLVEYTEQSQEGHSSVRIA</sequence>
<dbReference type="CDD" id="cd00060">
    <property type="entry name" value="FHA"/>
    <property type="match status" value="2"/>
</dbReference>
<dbReference type="SMART" id="SM00240">
    <property type="entry name" value="FHA"/>
    <property type="match status" value="2"/>
</dbReference>
<feature type="signal peptide" evidence="1">
    <location>
        <begin position="1"/>
        <end position="16"/>
    </location>
</feature>
<dbReference type="VEuPathDB" id="FungiDB:AeMF1_009333"/>
<dbReference type="AlphaFoldDB" id="A0A6G0WWP1"/>